<reference evidence="2 4" key="2">
    <citation type="submission" date="2016-10" db="EMBL/GenBank/DDBJ databases">
        <authorList>
            <person name="Varghese N."/>
            <person name="Submissions S."/>
        </authorList>
    </citation>
    <scope>NUCLEOTIDE SEQUENCE [LARGE SCALE GENOMIC DNA]</scope>
    <source>
        <strain evidence="2 4">BS3111</strain>
    </source>
</reference>
<dbReference type="Proteomes" id="UP000052019">
    <property type="component" value="Unassembled WGS sequence"/>
</dbReference>
<proteinExistence type="predicted"/>
<dbReference type="PATRIC" id="fig|200450.4.peg.4300"/>
<evidence type="ECO:0000313" key="4">
    <source>
        <dbReference type="Proteomes" id="UP000183126"/>
    </source>
</evidence>
<keyword evidence="4" id="KW-1185">Reference proteome</keyword>
<dbReference type="RefSeq" id="WP_057008052.1">
    <property type="nucleotide sequence ID" value="NZ_JYLK01000006.1"/>
</dbReference>
<sequence>MREYTVTYLFNNQSRTHTFELNQPGLPDHDAALHLLALHLGDAENGLIMPPADATPEQILEQAAIIGITRIQVA</sequence>
<dbReference type="OrthoDB" id="7019745at2"/>
<accession>A0A0R2ZPG7</accession>
<gene>
    <name evidence="2" type="ORF">SAMN04490205_4795</name>
    <name evidence="1" type="ORF">TU79_11355</name>
</gene>
<protein>
    <submittedName>
        <fullName evidence="1">Uncharacterized protein</fullName>
    </submittedName>
</protein>
<evidence type="ECO:0000313" key="2">
    <source>
        <dbReference type="EMBL" id="SDT10922.1"/>
    </source>
</evidence>
<dbReference type="EMBL" id="JYLK01000006">
    <property type="protein sequence ID" value="KRP60411.1"/>
    <property type="molecule type" value="Genomic_DNA"/>
</dbReference>
<reference evidence="1 3" key="1">
    <citation type="submission" date="2015-02" db="EMBL/GenBank/DDBJ databases">
        <title>Two Pseudomonas sp. nov. isolated from raw milk.</title>
        <authorList>
            <person name="Wenning M."/>
            <person name="von Neubeck M."/>
            <person name="Huptas C."/>
            <person name="Scherer S."/>
        </authorList>
    </citation>
    <scope>NUCLEOTIDE SEQUENCE [LARGE SCALE GENOMIC DNA]</scope>
    <source>
        <strain evidence="1 3">DSM 14937</strain>
    </source>
</reference>
<dbReference type="AlphaFoldDB" id="A0A0R2ZPG7"/>
<name>A0A0R2ZPG7_9PSED</name>
<dbReference type="Proteomes" id="UP000183126">
    <property type="component" value="Chromosome I"/>
</dbReference>
<evidence type="ECO:0000313" key="1">
    <source>
        <dbReference type="EMBL" id="KRP60411.1"/>
    </source>
</evidence>
<evidence type="ECO:0000313" key="3">
    <source>
        <dbReference type="Proteomes" id="UP000052019"/>
    </source>
</evidence>
<organism evidence="1 3">
    <name type="scientific">Pseudomonas trivialis</name>
    <dbReference type="NCBI Taxonomy" id="200450"/>
    <lineage>
        <taxon>Bacteria</taxon>
        <taxon>Pseudomonadati</taxon>
        <taxon>Pseudomonadota</taxon>
        <taxon>Gammaproteobacteria</taxon>
        <taxon>Pseudomonadales</taxon>
        <taxon>Pseudomonadaceae</taxon>
        <taxon>Pseudomonas</taxon>
    </lineage>
</organism>
<dbReference type="EMBL" id="LT629760">
    <property type="protein sequence ID" value="SDT10922.1"/>
    <property type="molecule type" value="Genomic_DNA"/>
</dbReference>